<sequence>MATWMGANQECSLHVHGRWTHVGFRFLR</sequence>
<gene>
    <name evidence="1" type="ORF">METZ01_LOCUS374137</name>
</gene>
<dbReference type="AlphaFoldDB" id="A0A382TH36"/>
<organism evidence="1">
    <name type="scientific">marine metagenome</name>
    <dbReference type="NCBI Taxonomy" id="408172"/>
    <lineage>
        <taxon>unclassified sequences</taxon>
        <taxon>metagenomes</taxon>
        <taxon>ecological metagenomes</taxon>
    </lineage>
</organism>
<dbReference type="EMBL" id="UINC01136486">
    <property type="protein sequence ID" value="SVD21283.1"/>
    <property type="molecule type" value="Genomic_DNA"/>
</dbReference>
<accession>A0A382TH36</accession>
<protein>
    <submittedName>
        <fullName evidence="1">Uncharacterized protein</fullName>
    </submittedName>
</protein>
<proteinExistence type="predicted"/>
<name>A0A382TH36_9ZZZZ</name>
<feature type="non-terminal residue" evidence="1">
    <location>
        <position position="28"/>
    </location>
</feature>
<reference evidence="1" key="1">
    <citation type="submission" date="2018-05" db="EMBL/GenBank/DDBJ databases">
        <authorList>
            <person name="Lanie J.A."/>
            <person name="Ng W.-L."/>
            <person name="Kazmierczak K.M."/>
            <person name="Andrzejewski T.M."/>
            <person name="Davidsen T.M."/>
            <person name="Wayne K.J."/>
            <person name="Tettelin H."/>
            <person name="Glass J.I."/>
            <person name="Rusch D."/>
            <person name="Podicherti R."/>
            <person name="Tsui H.-C.T."/>
            <person name="Winkler M.E."/>
        </authorList>
    </citation>
    <scope>NUCLEOTIDE SEQUENCE</scope>
</reference>
<evidence type="ECO:0000313" key="1">
    <source>
        <dbReference type="EMBL" id="SVD21283.1"/>
    </source>
</evidence>